<accession>A0A1C7P6Q5</accession>
<evidence type="ECO:0000313" key="1">
    <source>
        <dbReference type="EMBL" id="OBZ96656.1"/>
    </source>
</evidence>
<dbReference type="PATRIC" id="fig|1612624.7.peg.535"/>
<protein>
    <submittedName>
        <fullName evidence="1">Uncharacterized protein</fullName>
    </submittedName>
</protein>
<reference evidence="1 2" key="1">
    <citation type="journal article" date="2016" name="Syst. Appl. Microbiol.">
        <title>Pararhizobium polonicum sp. nov. isolated from tumors on stone fruit rootstocks.</title>
        <authorList>
            <person name="Pulawska J."/>
            <person name="Kuzmanovic N."/>
            <person name="Willems A."/>
            <person name="Pothier J.F."/>
        </authorList>
    </citation>
    <scope>NUCLEOTIDE SEQUENCE [LARGE SCALE GENOMIC DNA]</scope>
    <source>
        <strain evidence="1 2">F5.1</strain>
    </source>
</reference>
<dbReference type="STRING" id="1612624.ADU59_02585"/>
<proteinExistence type="predicted"/>
<dbReference type="Proteomes" id="UP000093111">
    <property type="component" value="Unassembled WGS sequence"/>
</dbReference>
<keyword evidence="2" id="KW-1185">Reference proteome</keyword>
<evidence type="ECO:0000313" key="2">
    <source>
        <dbReference type="Proteomes" id="UP000093111"/>
    </source>
</evidence>
<dbReference type="AlphaFoldDB" id="A0A1C7P6Q5"/>
<dbReference type="EMBL" id="LGLV01000004">
    <property type="protein sequence ID" value="OBZ96656.1"/>
    <property type="molecule type" value="Genomic_DNA"/>
</dbReference>
<organism evidence="1 2">
    <name type="scientific">Pararhizobium polonicum</name>
    <dbReference type="NCBI Taxonomy" id="1612624"/>
    <lineage>
        <taxon>Bacteria</taxon>
        <taxon>Pseudomonadati</taxon>
        <taxon>Pseudomonadota</taxon>
        <taxon>Alphaproteobacteria</taxon>
        <taxon>Hyphomicrobiales</taxon>
        <taxon>Rhizobiaceae</taxon>
        <taxon>Rhizobium/Agrobacterium group</taxon>
        <taxon>Pararhizobium</taxon>
    </lineage>
</organism>
<sequence>MGMNGNRIDRSQAGRLFAVLWILTAALAMQFVASAQVFSSRFSAQQSAGNVSIPETGTSDTALSRHIVRAFPVADLRFTTDRSDGKASSGGPGPFVLPAAVFLVALSYGGMPASAFPQAAVAGARGDTVRVRGPPAFSA</sequence>
<name>A0A1C7P6Q5_9HYPH</name>
<comment type="caution">
    <text evidence="1">The sequence shown here is derived from an EMBL/GenBank/DDBJ whole genome shotgun (WGS) entry which is preliminary data.</text>
</comment>
<gene>
    <name evidence="1" type="ORF">ADU59_02585</name>
</gene>